<proteinExistence type="predicted"/>
<keyword evidence="3" id="KW-1185">Reference proteome</keyword>
<gene>
    <name evidence="2" type="ORF">GCM10009416_33960</name>
</gene>
<dbReference type="Proteomes" id="UP001501588">
    <property type="component" value="Unassembled WGS sequence"/>
</dbReference>
<keyword evidence="1" id="KW-0472">Membrane</keyword>
<keyword evidence="1" id="KW-1133">Transmembrane helix</keyword>
<dbReference type="EMBL" id="BAAAFZ010000053">
    <property type="protein sequence ID" value="GAA0592758.1"/>
    <property type="molecule type" value="Genomic_DNA"/>
</dbReference>
<comment type="caution">
    <text evidence="2">The sequence shown here is derived from an EMBL/GenBank/DDBJ whole genome shotgun (WGS) entry which is preliminary data.</text>
</comment>
<name>A0ABN1FKJ9_9PROT</name>
<accession>A0ABN1FKJ9</accession>
<evidence type="ECO:0000256" key="1">
    <source>
        <dbReference type="SAM" id="Phobius"/>
    </source>
</evidence>
<dbReference type="RefSeq" id="WP_343896564.1">
    <property type="nucleotide sequence ID" value="NZ_BAAAFZ010000053.1"/>
</dbReference>
<organism evidence="2 3">
    <name type="scientific">Craurococcus roseus</name>
    <dbReference type="NCBI Taxonomy" id="77585"/>
    <lineage>
        <taxon>Bacteria</taxon>
        <taxon>Pseudomonadati</taxon>
        <taxon>Pseudomonadota</taxon>
        <taxon>Alphaproteobacteria</taxon>
        <taxon>Acetobacterales</taxon>
        <taxon>Acetobacteraceae</taxon>
        <taxon>Craurococcus</taxon>
    </lineage>
</organism>
<reference evidence="2 3" key="1">
    <citation type="journal article" date="2019" name="Int. J. Syst. Evol. Microbiol.">
        <title>The Global Catalogue of Microorganisms (GCM) 10K type strain sequencing project: providing services to taxonomists for standard genome sequencing and annotation.</title>
        <authorList>
            <consortium name="The Broad Institute Genomics Platform"/>
            <consortium name="The Broad Institute Genome Sequencing Center for Infectious Disease"/>
            <person name="Wu L."/>
            <person name="Ma J."/>
        </authorList>
    </citation>
    <scope>NUCLEOTIDE SEQUENCE [LARGE SCALE GENOMIC DNA]</scope>
    <source>
        <strain evidence="2 3">JCM 9933</strain>
    </source>
</reference>
<evidence type="ECO:0000313" key="2">
    <source>
        <dbReference type="EMBL" id="GAA0592758.1"/>
    </source>
</evidence>
<feature type="transmembrane region" description="Helical" evidence="1">
    <location>
        <begin position="51"/>
        <end position="77"/>
    </location>
</feature>
<keyword evidence="1" id="KW-0812">Transmembrane</keyword>
<sequence>MEVGVLNPDVDLDIEMTNSQPEEPLSIGEGVTATWHLPMMKAEGIPKTIELAFQIGGAVAGGVALNVVANIITSWLMDRFKGRADRLRIERQEIEFEAGAVKRIVLETITRETDR</sequence>
<protein>
    <submittedName>
        <fullName evidence="2">Uncharacterized protein</fullName>
    </submittedName>
</protein>
<evidence type="ECO:0000313" key="3">
    <source>
        <dbReference type="Proteomes" id="UP001501588"/>
    </source>
</evidence>